<dbReference type="GO" id="GO:0031956">
    <property type="term" value="F:medium-chain fatty acid-CoA ligase activity"/>
    <property type="evidence" value="ECO:0007669"/>
    <property type="project" value="TreeGrafter"/>
</dbReference>
<proteinExistence type="predicted"/>
<dbReference type="Gene3D" id="3.40.50.12780">
    <property type="entry name" value="N-terminal domain of ligase-like"/>
    <property type="match status" value="1"/>
</dbReference>
<dbReference type="PANTHER" id="PTHR43201">
    <property type="entry name" value="ACYL-COA SYNTHETASE"/>
    <property type="match status" value="1"/>
</dbReference>
<accession>A0A4Q5J835</accession>
<dbReference type="EMBL" id="SDPU01000009">
    <property type="protein sequence ID" value="RYU14902.1"/>
    <property type="molecule type" value="Genomic_DNA"/>
</dbReference>
<feature type="domain" description="AMP-dependent synthetase/ligase" evidence="1">
    <location>
        <begin position="9"/>
        <end position="384"/>
    </location>
</feature>
<organism evidence="3 4">
    <name type="scientific">Nocardioides iriomotensis</name>
    <dbReference type="NCBI Taxonomy" id="715784"/>
    <lineage>
        <taxon>Bacteria</taxon>
        <taxon>Bacillati</taxon>
        <taxon>Actinomycetota</taxon>
        <taxon>Actinomycetes</taxon>
        <taxon>Propionibacteriales</taxon>
        <taxon>Nocardioidaceae</taxon>
        <taxon>Nocardioides</taxon>
    </lineage>
</organism>
<dbReference type="InterPro" id="IPR025110">
    <property type="entry name" value="AMP-bd_C"/>
</dbReference>
<dbReference type="InterPro" id="IPR042099">
    <property type="entry name" value="ANL_N_sf"/>
</dbReference>
<sequence length="532" mass="55997">MTALLPDLLRRAAEASPDRTALVEAGGRRVTWAELDAEVDAVAHGLNALGLVAGYRVVIAMGNRVELVAAYLGTLRARLVAVPVNPRSATGEMVRVVADCGARLVLADADTVTTVRQAVAGLEDALVGADEELRSRAFVPRVVVTGAPTLPGETSYADLLKAPAAALPEVADPEALAVLLYTSGTSGRPRAAMLTHRALTANIEQAAAVEPPMIHGDDVVLGVLPLFHVYGLNAVLGQVLHQTARLVLVDGFDVEGSLALIEDEAVSVVPVAPPVFAHWLPVPDLRERLAAVRLVLSGSAPLSPELVARFTELTGIPVHQGYGLTEAAPVVTSTLRSQTPKPGSVGGALPGVELRLVDEHGRAPEQGDPGEIQVRGANLFSGYWPDGADGPGAEGWYATGDVGILDPDGDLFLVDRLKELVIVSGFNVYPVEVEEVVVELDEVAEAAVIGAADEQTGETVVAYVRRTPGSSLSDAELADRVREHCATRLARFKRPTRVHVVDELPHTVTGKVAKGRLRSALRRNANLLEGPA</sequence>
<dbReference type="OrthoDB" id="9803968at2"/>
<name>A0A4Q5J835_9ACTN</name>
<dbReference type="PROSITE" id="PS00455">
    <property type="entry name" value="AMP_BINDING"/>
    <property type="match status" value="1"/>
</dbReference>
<dbReference type="InterPro" id="IPR020845">
    <property type="entry name" value="AMP-binding_CS"/>
</dbReference>
<evidence type="ECO:0000259" key="2">
    <source>
        <dbReference type="Pfam" id="PF13193"/>
    </source>
</evidence>
<reference evidence="3 4" key="1">
    <citation type="submission" date="2019-01" db="EMBL/GenBank/DDBJ databases">
        <title>Nocardioides guangzhouensis sp. nov., an actinobacterium isolated from soil.</title>
        <authorList>
            <person name="Fu Y."/>
            <person name="Cai Y."/>
            <person name="Lin Z."/>
            <person name="Chen P."/>
        </authorList>
    </citation>
    <scope>NUCLEOTIDE SEQUENCE [LARGE SCALE GENOMIC DNA]</scope>
    <source>
        <strain evidence="3 4">NBRC 105384</strain>
    </source>
</reference>
<protein>
    <submittedName>
        <fullName evidence="3">AMP-dependent synthetase</fullName>
    </submittedName>
</protein>
<feature type="domain" description="AMP-binding enzyme C-terminal" evidence="2">
    <location>
        <begin position="432"/>
        <end position="511"/>
    </location>
</feature>
<dbReference type="Gene3D" id="3.30.300.30">
    <property type="match status" value="1"/>
</dbReference>
<dbReference type="Pfam" id="PF13193">
    <property type="entry name" value="AMP-binding_C"/>
    <property type="match status" value="1"/>
</dbReference>
<dbReference type="PANTHER" id="PTHR43201:SF32">
    <property type="entry name" value="2-SUCCINYLBENZOATE--COA LIGASE, CHLOROPLASTIC_PEROXISOMAL"/>
    <property type="match status" value="1"/>
</dbReference>
<dbReference type="Proteomes" id="UP000291189">
    <property type="component" value="Unassembled WGS sequence"/>
</dbReference>
<dbReference type="GO" id="GO:0006631">
    <property type="term" value="P:fatty acid metabolic process"/>
    <property type="evidence" value="ECO:0007669"/>
    <property type="project" value="TreeGrafter"/>
</dbReference>
<gene>
    <name evidence="3" type="ORF">ETU37_02705</name>
</gene>
<keyword evidence="4" id="KW-1185">Reference proteome</keyword>
<dbReference type="Pfam" id="PF00501">
    <property type="entry name" value="AMP-binding"/>
    <property type="match status" value="1"/>
</dbReference>
<dbReference type="RefSeq" id="WP_129985325.1">
    <property type="nucleotide sequence ID" value="NZ_SDPU01000009.1"/>
</dbReference>
<evidence type="ECO:0000259" key="1">
    <source>
        <dbReference type="Pfam" id="PF00501"/>
    </source>
</evidence>
<evidence type="ECO:0000313" key="3">
    <source>
        <dbReference type="EMBL" id="RYU14902.1"/>
    </source>
</evidence>
<dbReference type="AlphaFoldDB" id="A0A4Q5J835"/>
<comment type="caution">
    <text evidence="3">The sequence shown here is derived from an EMBL/GenBank/DDBJ whole genome shotgun (WGS) entry which is preliminary data.</text>
</comment>
<evidence type="ECO:0000313" key="4">
    <source>
        <dbReference type="Proteomes" id="UP000291189"/>
    </source>
</evidence>
<dbReference type="InterPro" id="IPR045851">
    <property type="entry name" value="AMP-bd_C_sf"/>
</dbReference>
<dbReference type="SUPFAM" id="SSF56801">
    <property type="entry name" value="Acetyl-CoA synthetase-like"/>
    <property type="match status" value="1"/>
</dbReference>
<dbReference type="InterPro" id="IPR000873">
    <property type="entry name" value="AMP-dep_synth/lig_dom"/>
</dbReference>